<gene>
    <name evidence="1" type="ORF">SNOG_02968</name>
</gene>
<organism evidence="1 2">
    <name type="scientific">Phaeosphaeria nodorum (strain SN15 / ATCC MYA-4574 / FGSC 10173)</name>
    <name type="common">Glume blotch fungus</name>
    <name type="synonym">Parastagonospora nodorum</name>
    <dbReference type="NCBI Taxonomy" id="321614"/>
    <lineage>
        <taxon>Eukaryota</taxon>
        <taxon>Fungi</taxon>
        <taxon>Dikarya</taxon>
        <taxon>Ascomycota</taxon>
        <taxon>Pezizomycotina</taxon>
        <taxon>Dothideomycetes</taxon>
        <taxon>Pleosporomycetidae</taxon>
        <taxon>Pleosporales</taxon>
        <taxon>Pleosporineae</taxon>
        <taxon>Phaeosphaeriaceae</taxon>
        <taxon>Parastagonospora</taxon>
    </lineage>
</organism>
<reference evidence="2" key="1">
    <citation type="journal article" date="2007" name="Plant Cell">
        <title>Dothideomycete-plant interactions illuminated by genome sequencing and EST analysis of the wheat pathogen Stagonospora nodorum.</title>
        <authorList>
            <person name="Hane J.K."/>
            <person name="Lowe R.G."/>
            <person name="Solomon P.S."/>
            <person name="Tan K.C."/>
            <person name="Schoch C.L."/>
            <person name="Spatafora J.W."/>
            <person name="Crous P.W."/>
            <person name="Kodira C."/>
            <person name="Birren B.W."/>
            <person name="Galagan J.E."/>
            <person name="Torriani S.F."/>
            <person name="McDonald B.A."/>
            <person name="Oliver R.P."/>
        </authorList>
    </citation>
    <scope>NUCLEOTIDE SEQUENCE [LARGE SCALE GENOMIC DNA]</scope>
    <source>
        <strain evidence="2">SN15 / ATCC MYA-4574 / FGSC 10173</strain>
    </source>
</reference>
<dbReference type="AlphaFoldDB" id="Q0UZ46"/>
<dbReference type="EMBL" id="CH445328">
    <property type="protein sequence ID" value="EAT89699.1"/>
    <property type="molecule type" value="Genomic_DNA"/>
</dbReference>
<dbReference type="Proteomes" id="UP000001055">
    <property type="component" value="Unassembled WGS sequence"/>
</dbReference>
<dbReference type="KEGG" id="pno:SNOG_02968"/>
<evidence type="ECO:0000313" key="1">
    <source>
        <dbReference type="EMBL" id="EAT89699.1"/>
    </source>
</evidence>
<protein>
    <submittedName>
        <fullName evidence="1">Uncharacterized protein</fullName>
    </submittedName>
</protein>
<accession>Q0UZ46</accession>
<name>Q0UZ46_PHANO</name>
<evidence type="ECO:0000313" key="2">
    <source>
        <dbReference type="Proteomes" id="UP000001055"/>
    </source>
</evidence>
<dbReference type="InParanoid" id="Q0UZ46"/>
<dbReference type="RefSeq" id="XP_001793560.1">
    <property type="nucleotide sequence ID" value="XM_001793508.1"/>
</dbReference>
<dbReference type="GeneID" id="5970417"/>
<sequence>MSIKADTGPKFSGLIGKERGGQYAAFSDAGFIGVGYHR</sequence>
<proteinExistence type="predicted"/>